<dbReference type="OrthoDB" id="9764035at2"/>
<evidence type="ECO:0000256" key="2">
    <source>
        <dbReference type="ARBA" id="ARBA00022598"/>
    </source>
</evidence>
<dbReference type="PANTHER" id="PTHR43873:SF1">
    <property type="entry name" value="COBYRINATE A,C-DIAMIDE SYNTHASE"/>
    <property type="match status" value="1"/>
</dbReference>
<dbReference type="InterPro" id="IPR011698">
    <property type="entry name" value="GATase_3"/>
</dbReference>
<evidence type="ECO:0000256" key="1">
    <source>
        <dbReference type="ARBA" id="ARBA00001946"/>
    </source>
</evidence>
<feature type="active site" description="Nucleophile" evidence="7">
    <location>
        <position position="327"/>
    </location>
</feature>
<keyword evidence="10" id="KW-0614">Plasmid</keyword>
<geneLocation type="plasmid" evidence="10 11">
    <name>pILYOP01</name>
</geneLocation>
<reference evidence="10 11" key="1">
    <citation type="journal article" date="2010" name="Stand. Genomic Sci.">
        <title>Complete genome sequence of Ilyobacter polytropus type strain (CuHbu1).</title>
        <authorList>
            <person name="Sikorski J."/>
            <person name="Chertkov O."/>
            <person name="Lapidus A."/>
            <person name="Nolan M."/>
            <person name="Lucas S."/>
            <person name="Del Rio T.G."/>
            <person name="Tice H."/>
            <person name="Cheng J.F."/>
            <person name="Tapia R."/>
            <person name="Han C."/>
            <person name="Goodwin L."/>
            <person name="Pitluck S."/>
            <person name="Liolios K."/>
            <person name="Ivanova N."/>
            <person name="Mavromatis K."/>
            <person name="Mikhailova N."/>
            <person name="Pati A."/>
            <person name="Chen A."/>
            <person name="Palaniappan K."/>
            <person name="Land M."/>
            <person name="Hauser L."/>
            <person name="Chang Y.J."/>
            <person name="Jeffries C.D."/>
            <person name="Brambilla E."/>
            <person name="Yasawong M."/>
            <person name="Rohde M."/>
            <person name="Pukall R."/>
            <person name="Spring S."/>
            <person name="Goker M."/>
            <person name="Woyke T."/>
            <person name="Bristow J."/>
            <person name="Eisen J.A."/>
            <person name="Markowitz V."/>
            <person name="Hugenholtz P."/>
            <person name="Kyrpides N.C."/>
            <person name="Klenk H.P."/>
        </authorList>
    </citation>
    <scope>NUCLEOTIDE SEQUENCE [LARGE SCALE GENOMIC DNA]</scope>
    <source>
        <strain evidence="11">ATCC 51220 / DSM 2926 / LMG 16218 / CuHBu1</strain>
        <plasmid evidence="11">pILYOP01</plasmid>
    </source>
</reference>
<comment type="similarity">
    <text evidence="7">Belongs to the CobB/CbiA family.</text>
</comment>
<dbReference type="Gene3D" id="3.40.50.300">
    <property type="entry name" value="P-loop containing nucleotide triphosphate hydrolases"/>
    <property type="match status" value="2"/>
</dbReference>
<dbReference type="Pfam" id="PF07685">
    <property type="entry name" value="GATase_3"/>
    <property type="match status" value="1"/>
</dbReference>
<feature type="site" description="Increases nucleophilicity of active site Cys" evidence="7">
    <location>
        <position position="424"/>
    </location>
</feature>
<comment type="pathway">
    <text evidence="7">Cofactor biosynthesis; adenosylcobalamin biosynthesis; cob(II)yrinate a,c-diamide from sirohydrochlorin (anaerobic route): step 10/10.</text>
</comment>
<dbReference type="RefSeq" id="WP_013388782.1">
    <property type="nucleotide sequence ID" value="NC_014633.1"/>
</dbReference>
<dbReference type="KEGG" id="ipo:Ilyop_2363"/>
<protein>
    <recommendedName>
        <fullName evidence="7">Cobyrinate a,c-diamide synthase</fullName>
        <ecNumber evidence="7">6.3.5.11</ecNumber>
    </recommendedName>
    <alternativeName>
        <fullName evidence="7">Cobyrinic acid a,c-diamide synthetase</fullName>
    </alternativeName>
</protein>
<keyword evidence="5 7" id="KW-0460">Magnesium</keyword>
<feature type="domain" description="CobQ/CobB/MinD/ParA nucleotide binding" evidence="8">
    <location>
        <begin position="5"/>
        <end position="185"/>
    </location>
</feature>
<dbReference type="AlphaFoldDB" id="E3HDC3"/>
<keyword evidence="6 7" id="KW-0315">Glutamine amidotransferase</keyword>
<dbReference type="InterPro" id="IPR029062">
    <property type="entry name" value="Class_I_gatase-like"/>
</dbReference>
<keyword evidence="7" id="KW-0169">Cobalamin biosynthesis</keyword>
<evidence type="ECO:0000259" key="9">
    <source>
        <dbReference type="Pfam" id="PF07685"/>
    </source>
</evidence>
<dbReference type="InterPro" id="IPR002586">
    <property type="entry name" value="CobQ/CobB/MinD/ParA_Nub-bd_dom"/>
</dbReference>
<dbReference type="CDD" id="cd03130">
    <property type="entry name" value="GATase1_CobB"/>
    <property type="match status" value="1"/>
</dbReference>
<dbReference type="HOGENOM" id="CLU_022752_2_0_0"/>
<name>E3HDC3_ILYPC</name>
<gene>
    <name evidence="7" type="primary">cbiA</name>
    <name evidence="10" type="ordered locus">Ilyop_2363</name>
</gene>
<feature type="domain" description="CobB/CobQ-like glutamine amidotransferase" evidence="9">
    <location>
        <begin position="244"/>
        <end position="429"/>
    </location>
</feature>
<evidence type="ECO:0000313" key="11">
    <source>
        <dbReference type="Proteomes" id="UP000006875"/>
    </source>
</evidence>
<evidence type="ECO:0000256" key="7">
    <source>
        <dbReference type="HAMAP-Rule" id="MF_00027"/>
    </source>
</evidence>
<dbReference type="HAMAP" id="MF_00027">
    <property type="entry name" value="CobB_CbiA"/>
    <property type="match status" value="1"/>
</dbReference>
<dbReference type="PROSITE" id="PS51274">
    <property type="entry name" value="GATASE_COBBQ"/>
    <property type="match status" value="1"/>
</dbReference>
<dbReference type="UniPathway" id="UPA00148">
    <property type="reaction ID" value="UER00231"/>
</dbReference>
<dbReference type="InterPro" id="IPR004484">
    <property type="entry name" value="CbiA/CobB_synth"/>
</dbReference>
<evidence type="ECO:0000256" key="4">
    <source>
        <dbReference type="ARBA" id="ARBA00022840"/>
    </source>
</evidence>
<dbReference type="EC" id="6.3.5.11" evidence="7"/>
<keyword evidence="3 7" id="KW-0547">Nucleotide-binding</keyword>
<dbReference type="Proteomes" id="UP000006875">
    <property type="component" value="Plasmid pILYOP01"/>
</dbReference>
<evidence type="ECO:0000259" key="8">
    <source>
        <dbReference type="Pfam" id="PF01656"/>
    </source>
</evidence>
<dbReference type="GO" id="GO:0005524">
    <property type="term" value="F:ATP binding"/>
    <property type="evidence" value="ECO:0007669"/>
    <property type="project" value="UniProtKB-UniRule"/>
</dbReference>
<accession>E3HDC3</accession>
<comment type="cofactor">
    <cofactor evidence="1 7">
        <name>Mg(2+)</name>
        <dbReference type="ChEBI" id="CHEBI:18420"/>
    </cofactor>
</comment>
<dbReference type="GO" id="GO:0042242">
    <property type="term" value="F:cobyrinic acid a,c-diamide synthase activity"/>
    <property type="evidence" value="ECO:0007669"/>
    <property type="project" value="UniProtKB-UniRule"/>
</dbReference>
<comment type="miscellaneous">
    <text evidence="7">The a and c carboxylates of cobyrinate are activated for nucleophilic attack via formation of a phosphorylated intermediate by ATP. CbiA catalyzes first the amidation of the c-carboxylate, and then that of the a-carboxylate.</text>
</comment>
<dbReference type="SUPFAM" id="SSF52317">
    <property type="entry name" value="Class I glutamine amidotransferase-like"/>
    <property type="match status" value="1"/>
</dbReference>
<dbReference type="PANTHER" id="PTHR43873">
    <property type="entry name" value="COBYRINATE A,C-DIAMIDE SYNTHASE"/>
    <property type="match status" value="1"/>
</dbReference>
<dbReference type="NCBIfam" id="NF002204">
    <property type="entry name" value="PRK01077.1"/>
    <property type="match status" value="1"/>
</dbReference>
<comment type="function">
    <text evidence="7">Catalyzes the ATP-dependent amidation of the two carboxylate groups at positions a and c of cobyrinate, using either L-glutamine or ammonia as the nitrogen source.</text>
</comment>
<dbReference type="Gene3D" id="3.40.50.880">
    <property type="match status" value="1"/>
</dbReference>
<evidence type="ECO:0000313" key="10">
    <source>
        <dbReference type="EMBL" id="ADO84123.1"/>
    </source>
</evidence>
<dbReference type="Pfam" id="PF01656">
    <property type="entry name" value="CbiA"/>
    <property type="match status" value="1"/>
</dbReference>
<keyword evidence="4 7" id="KW-0067">ATP-binding</keyword>
<dbReference type="GO" id="GO:0009236">
    <property type="term" value="P:cobalamin biosynthetic process"/>
    <property type="evidence" value="ECO:0007669"/>
    <property type="project" value="UniProtKB-UniRule"/>
</dbReference>
<comment type="catalytic activity">
    <reaction evidence="7">
        <text>cob(II)yrinate + 2 L-glutamine + 2 ATP + 2 H2O = cob(II)yrinate a,c diamide + 2 L-glutamate + 2 ADP + 2 phosphate + 2 H(+)</text>
        <dbReference type="Rhea" id="RHEA:26289"/>
        <dbReference type="ChEBI" id="CHEBI:15377"/>
        <dbReference type="ChEBI" id="CHEBI:15378"/>
        <dbReference type="ChEBI" id="CHEBI:29985"/>
        <dbReference type="ChEBI" id="CHEBI:30616"/>
        <dbReference type="ChEBI" id="CHEBI:43474"/>
        <dbReference type="ChEBI" id="CHEBI:58359"/>
        <dbReference type="ChEBI" id="CHEBI:58537"/>
        <dbReference type="ChEBI" id="CHEBI:58894"/>
        <dbReference type="ChEBI" id="CHEBI:456216"/>
        <dbReference type="EC" id="6.3.5.11"/>
    </reaction>
</comment>
<dbReference type="CDD" id="cd05388">
    <property type="entry name" value="CobB_N"/>
    <property type="match status" value="1"/>
</dbReference>
<evidence type="ECO:0000256" key="3">
    <source>
        <dbReference type="ARBA" id="ARBA00022741"/>
    </source>
</evidence>
<proteinExistence type="inferred from homology"/>
<evidence type="ECO:0000256" key="6">
    <source>
        <dbReference type="ARBA" id="ARBA00022962"/>
    </source>
</evidence>
<dbReference type="NCBIfam" id="TIGR00379">
    <property type="entry name" value="cobB"/>
    <property type="match status" value="1"/>
</dbReference>
<dbReference type="InterPro" id="IPR027417">
    <property type="entry name" value="P-loop_NTPase"/>
</dbReference>
<keyword evidence="11" id="KW-1185">Reference proteome</keyword>
<keyword evidence="2 7" id="KW-0436">Ligase</keyword>
<sequence>MKRLLIAGTNSGVGKTTISTAIMAALDKVTPFKVGPDYIDPRFHEFVTENPSYNLDIFICGEEAVKKIFIDGSSRGNISIIEGVMGLYDGKNHDLDNGSSAHMARLLKTPVMLVVDAKGASTSVAAKVLGYKLLDSRVKIGGVILNNVSSEKLYDLLKEGIERHTGIKCFGYFPPNPEIELGSRHLGLRQAEEIEGLKKKLEVLKEMAEKYLDLEGILEASETDEVIESSYESEKIKDMFKGLKVAIARDTAFSFYYRSNIELMEYAGMEITGFSPLNNEKIPENSDFIYLGGGYPENFGEILENNKITQDSIRNAYENNIPIYGECGGFMYLGKGIKDKEGVYHKMCGLIDVDVEMKNRLNIKRFGYINFETTDGLKGRAHEFHYSDISRVGDEKCYFDISKENGRKWQCGFTKRNLLAGYPHVHFWGNIEFFKKLFEKGRR</sequence>
<evidence type="ECO:0000256" key="5">
    <source>
        <dbReference type="ARBA" id="ARBA00022842"/>
    </source>
</evidence>
<dbReference type="EMBL" id="CP002282">
    <property type="protein sequence ID" value="ADO84123.1"/>
    <property type="molecule type" value="Genomic_DNA"/>
</dbReference>
<dbReference type="SUPFAM" id="SSF52540">
    <property type="entry name" value="P-loop containing nucleoside triphosphate hydrolases"/>
    <property type="match status" value="1"/>
</dbReference>
<comment type="domain">
    <text evidence="7">Comprises of two domains. The C-terminal domain contains the binding site for glutamine and catalyzes the hydrolysis of this substrate to glutamate and ammonia. The N-terminal domain is anticipated to bind ATP and cobyrinate and catalyzes the ultimate synthesis of the diamide product. The ammonia produced via the glutaminase domain is probably translocated to the adjacent domain via a molecular tunnel, where it reacts with an activated intermediate.</text>
</comment>
<organism evidence="10 11">
    <name type="scientific">Ilyobacter polytropus (strain ATCC 51220 / DSM 2926 / LMG 16218 / CuHBu1)</name>
    <dbReference type="NCBI Taxonomy" id="572544"/>
    <lineage>
        <taxon>Bacteria</taxon>
        <taxon>Fusobacteriati</taxon>
        <taxon>Fusobacteriota</taxon>
        <taxon>Fusobacteriia</taxon>
        <taxon>Fusobacteriales</taxon>
        <taxon>Fusobacteriaceae</taxon>
        <taxon>Ilyobacter</taxon>
    </lineage>
</organism>